<comment type="caution">
    <text evidence="1">The sequence shown here is derived from an EMBL/GenBank/DDBJ whole genome shotgun (WGS) entry which is preliminary data.</text>
</comment>
<gene>
    <name evidence="1" type="ORF">GCM10017771_91850</name>
</gene>
<dbReference type="Gene3D" id="1.10.1780.10">
    <property type="entry name" value="Clp, N-terminal domain"/>
    <property type="match status" value="1"/>
</dbReference>
<keyword evidence="2" id="KW-1185">Reference proteome</keyword>
<evidence type="ECO:0000313" key="2">
    <source>
        <dbReference type="Proteomes" id="UP000603227"/>
    </source>
</evidence>
<dbReference type="InterPro" id="IPR036628">
    <property type="entry name" value="Clp_N_dom_sf"/>
</dbReference>
<accession>A0A918ZS47</accession>
<dbReference type="SUPFAM" id="SSF81923">
    <property type="entry name" value="Double Clp-N motif"/>
    <property type="match status" value="1"/>
</dbReference>
<sequence length="181" mass="19470">MRPRIPRQSAVGHGPNHAELEVGLTDELASVIAGARRRALRDGDRQIDTAHLLHTLVESDPEVRAVFDGRQVARLLGYLVQRSIGYGLRWQIGVEDAGAVPGVPGTPGWSPVAARAMAQAYERAVRRGEERVHGVDLLAVIVAVPASRAVEVLRRTGVDVGALARRIEQLGDVRSGSASDR</sequence>
<proteinExistence type="predicted"/>
<evidence type="ECO:0000313" key="1">
    <source>
        <dbReference type="EMBL" id="GHE68077.1"/>
    </source>
</evidence>
<dbReference type="RefSeq" id="WP_189788343.1">
    <property type="nucleotide sequence ID" value="NZ_BNAT01000069.1"/>
</dbReference>
<organism evidence="1 2">
    <name type="scientific">Streptomyces capitiformicae</name>
    <dbReference type="NCBI Taxonomy" id="2014920"/>
    <lineage>
        <taxon>Bacteria</taxon>
        <taxon>Bacillati</taxon>
        <taxon>Actinomycetota</taxon>
        <taxon>Actinomycetes</taxon>
        <taxon>Kitasatosporales</taxon>
        <taxon>Streptomycetaceae</taxon>
        <taxon>Streptomyces</taxon>
    </lineage>
</organism>
<name>A0A918ZS47_9ACTN</name>
<dbReference type="AlphaFoldDB" id="A0A918ZS47"/>
<dbReference type="EMBL" id="BNAT01000069">
    <property type="protein sequence ID" value="GHE68077.1"/>
    <property type="molecule type" value="Genomic_DNA"/>
</dbReference>
<reference evidence="1" key="2">
    <citation type="submission" date="2020-09" db="EMBL/GenBank/DDBJ databases">
        <authorList>
            <person name="Sun Q."/>
            <person name="Zhou Y."/>
        </authorList>
    </citation>
    <scope>NUCLEOTIDE SEQUENCE</scope>
    <source>
        <strain evidence="1">CGMCC 4.7403</strain>
    </source>
</reference>
<protein>
    <submittedName>
        <fullName evidence="1">Peptidase</fullName>
    </submittedName>
</protein>
<dbReference type="Proteomes" id="UP000603227">
    <property type="component" value="Unassembled WGS sequence"/>
</dbReference>
<reference evidence="1" key="1">
    <citation type="journal article" date="2014" name="Int. J. Syst. Evol. Microbiol.">
        <title>Complete genome sequence of Corynebacterium casei LMG S-19264T (=DSM 44701T), isolated from a smear-ripened cheese.</title>
        <authorList>
            <consortium name="US DOE Joint Genome Institute (JGI-PGF)"/>
            <person name="Walter F."/>
            <person name="Albersmeier A."/>
            <person name="Kalinowski J."/>
            <person name="Ruckert C."/>
        </authorList>
    </citation>
    <scope>NUCLEOTIDE SEQUENCE</scope>
    <source>
        <strain evidence="1">CGMCC 4.7403</strain>
    </source>
</reference>